<keyword evidence="6" id="KW-0963">Cytoplasm</keyword>
<dbReference type="InterPro" id="IPR011063">
    <property type="entry name" value="TilS/TtcA_N"/>
</dbReference>
<comment type="similarity">
    <text evidence="6">Belongs to the tRNA(Ile)-lysidine synthase family.</text>
</comment>
<comment type="function">
    <text evidence="6">Ligates lysine onto the cytidine present at position 34 of the AUA codon-specific tRNA(Ile) that contains the anticodon CAU, in an ATP-dependent manner. Cytidine is converted to lysidine, thus changing the amino acid specificity of the tRNA from methionine to isoleucine.</text>
</comment>
<dbReference type="EC" id="6.3.4.19" evidence="6"/>
<reference evidence="8" key="2">
    <citation type="submission" date="2020-09" db="EMBL/GenBank/DDBJ databases">
        <authorList>
            <person name="Sun Q."/>
            <person name="Zhou Y."/>
        </authorList>
    </citation>
    <scope>NUCLEOTIDE SEQUENCE</scope>
    <source>
        <strain evidence="8">CGMCC 1.12214</strain>
    </source>
</reference>
<evidence type="ECO:0000259" key="7">
    <source>
        <dbReference type="Pfam" id="PF01171"/>
    </source>
</evidence>
<dbReference type="PANTHER" id="PTHR43033">
    <property type="entry name" value="TRNA(ILE)-LYSIDINE SYNTHASE-RELATED"/>
    <property type="match status" value="1"/>
</dbReference>
<evidence type="ECO:0000256" key="5">
    <source>
        <dbReference type="ARBA" id="ARBA00048539"/>
    </source>
</evidence>
<keyword evidence="1 6" id="KW-0436">Ligase</keyword>
<sequence length="340" mass="35855">MSGPAPIGAAEAEFLFAPFAAHEAVLLAVSGGVDSVAMMLLAARWRASGPTGPKLFVATVDHGLRPESGMEAATVAGWAREASLPHATLVWNHRQAGRVSQESARAARYGLLREHARTIGADALATAHHADDQAETVLMRLVRGSGPAGLAGMRQGGTLDGLTLLRPLLNVPKVRLAATLARAGHPFCEDPSNEKPLYARNRIRRLWALLEPEGLTRERLTTLAARAARAEQALSAAADKAFAGLASQAGGGLALAASLFDEPAEIRLRLLARAVVEARGGGEAPRLERLEALEAAVAEAAAERRSLRRTLGGCMVTLGRNGTVTVTQEKPRRRGANRQS</sequence>
<dbReference type="HAMAP" id="MF_01161">
    <property type="entry name" value="tRNA_Ile_lys_synt"/>
    <property type="match status" value="1"/>
</dbReference>
<gene>
    <name evidence="6 8" type="primary">tilS</name>
    <name evidence="8" type="ORF">GCM10007036_39790</name>
</gene>
<dbReference type="Proteomes" id="UP000603912">
    <property type="component" value="Unassembled WGS sequence"/>
</dbReference>
<dbReference type="Gene3D" id="3.40.50.620">
    <property type="entry name" value="HUPs"/>
    <property type="match status" value="1"/>
</dbReference>
<evidence type="ECO:0000256" key="1">
    <source>
        <dbReference type="ARBA" id="ARBA00022598"/>
    </source>
</evidence>
<evidence type="ECO:0000256" key="3">
    <source>
        <dbReference type="ARBA" id="ARBA00022741"/>
    </source>
</evidence>
<keyword evidence="4 6" id="KW-0067">ATP-binding</keyword>
<comment type="subcellular location">
    <subcellularLocation>
        <location evidence="6">Cytoplasm</location>
    </subcellularLocation>
</comment>
<dbReference type="GO" id="GO:0006400">
    <property type="term" value="P:tRNA modification"/>
    <property type="evidence" value="ECO:0007669"/>
    <property type="project" value="UniProtKB-UniRule"/>
</dbReference>
<dbReference type="GO" id="GO:0032267">
    <property type="term" value="F:tRNA(Ile)-lysidine synthase activity"/>
    <property type="evidence" value="ECO:0007669"/>
    <property type="project" value="UniProtKB-EC"/>
</dbReference>
<feature type="binding site" evidence="6">
    <location>
        <begin position="30"/>
        <end position="35"/>
    </location>
    <ligand>
        <name>ATP</name>
        <dbReference type="ChEBI" id="CHEBI:30616"/>
    </ligand>
</feature>
<accession>A0A917MJZ7</accession>
<comment type="domain">
    <text evidence="6">The N-terminal region contains the highly conserved SGGXDS motif, predicted to be a P-loop motif involved in ATP binding.</text>
</comment>
<keyword evidence="2 6" id="KW-0819">tRNA processing</keyword>
<comment type="caution">
    <text evidence="8">The sequence shown here is derived from an EMBL/GenBank/DDBJ whole genome shotgun (WGS) entry which is preliminary data.</text>
</comment>
<proteinExistence type="inferred from homology"/>
<dbReference type="SUPFAM" id="SSF52402">
    <property type="entry name" value="Adenine nucleotide alpha hydrolases-like"/>
    <property type="match status" value="1"/>
</dbReference>
<dbReference type="InterPro" id="IPR012094">
    <property type="entry name" value="tRNA_Ile_lys_synt"/>
</dbReference>
<dbReference type="InterPro" id="IPR014729">
    <property type="entry name" value="Rossmann-like_a/b/a_fold"/>
</dbReference>
<evidence type="ECO:0000256" key="2">
    <source>
        <dbReference type="ARBA" id="ARBA00022694"/>
    </source>
</evidence>
<name>A0A917MJZ7_9HYPH</name>
<dbReference type="GO" id="GO:0005524">
    <property type="term" value="F:ATP binding"/>
    <property type="evidence" value="ECO:0007669"/>
    <property type="project" value="UniProtKB-UniRule"/>
</dbReference>
<dbReference type="InterPro" id="IPR012795">
    <property type="entry name" value="tRNA_Ile_lys_synt_N"/>
</dbReference>
<dbReference type="EMBL" id="BMES01000002">
    <property type="protein sequence ID" value="GGH29696.1"/>
    <property type="molecule type" value="Genomic_DNA"/>
</dbReference>
<evidence type="ECO:0000313" key="8">
    <source>
        <dbReference type="EMBL" id="GGH29696.1"/>
    </source>
</evidence>
<organism evidence="8 9">
    <name type="scientific">Alsobacter metallidurans</name>
    <dbReference type="NCBI Taxonomy" id="340221"/>
    <lineage>
        <taxon>Bacteria</taxon>
        <taxon>Pseudomonadati</taxon>
        <taxon>Pseudomonadota</taxon>
        <taxon>Alphaproteobacteria</taxon>
        <taxon>Hyphomicrobiales</taxon>
        <taxon>Alsobacteraceae</taxon>
        <taxon>Alsobacter</taxon>
    </lineage>
</organism>
<reference evidence="8" key="1">
    <citation type="journal article" date="2014" name="Int. J. Syst. Evol. Microbiol.">
        <title>Complete genome sequence of Corynebacterium casei LMG S-19264T (=DSM 44701T), isolated from a smear-ripened cheese.</title>
        <authorList>
            <consortium name="US DOE Joint Genome Institute (JGI-PGF)"/>
            <person name="Walter F."/>
            <person name="Albersmeier A."/>
            <person name="Kalinowski J."/>
            <person name="Ruckert C."/>
        </authorList>
    </citation>
    <scope>NUCLEOTIDE SEQUENCE</scope>
    <source>
        <strain evidence="8">CGMCC 1.12214</strain>
    </source>
</reference>
<dbReference type="RefSeq" id="WP_188519411.1">
    <property type="nucleotide sequence ID" value="NZ_BMES01000002.1"/>
</dbReference>
<keyword evidence="9" id="KW-1185">Reference proteome</keyword>
<evidence type="ECO:0000256" key="4">
    <source>
        <dbReference type="ARBA" id="ARBA00022840"/>
    </source>
</evidence>
<feature type="domain" description="tRNA(Ile)-lysidine/2-thiocytidine synthase N-terminal" evidence="7">
    <location>
        <begin position="25"/>
        <end position="205"/>
    </location>
</feature>
<dbReference type="AlphaFoldDB" id="A0A917MJZ7"/>
<protein>
    <recommendedName>
        <fullName evidence="6">tRNA(Ile)-lysidine synthase</fullName>
        <ecNumber evidence="6">6.3.4.19</ecNumber>
    </recommendedName>
    <alternativeName>
        <fullName evidence="6">tRNA(Ile)-2-lysyl-cytidine synthase</fullName>
    </alternativeName>
    <alternativeName>
        <fullName evidence="6">tRNA(Ile)-lysidine synthetase</fullName>
    </alternativeName>
</protein>
<evidence type="ECO:0000256" key="6">
    <source>
        <dbReference type="HAMAP-Rule" id="MF_01161"/>
    </source>
</evidence>
<dbReference type="GO" id="GO:0005737">
    <property type="term" value="C:cytoplasm"/>
    <property type="evidence" value="ECO:0007669"/>
    <property type="project" value="UniProtKB-SubCell"/>
</dbReference>
<comment type="catalytic activity">
    <reaction evidence="5 6">
        <text>cytidine(34) in tRNA(Ile2) + L-lysine + ATP = lysidine(34) in tRNA(Ile2) + AMP + diphosphate + H(+)</text>
        <dbReference type="Rhea" id="RHEA:43744"/>
        <dbReference type="Rhea" id="RHEA-COMP:10625"/>
        <dbReference type="Rhea" id="RHEA-COMP:10670"/>
        <dbReference type="ChEBI" id="CHEBI:15378"/>
        <dbReference type="ChEBI" id="CHEBI:30616"/>
        <dbReference type="ChEBI" id="CHEBI:32551"/>
        <dbReference type="ChEBI" id="CHEBI:33019"/>
        <dbReference type="ChEBI" id="CHEBI:82748"/>
        <dbReference type="ChEBI" id="CHEBI:83665"/>
        <dbReference type="ChEBI" id="CHEBI:456215"/>
        <dbReference type="EC" id="6.3.4.19"/>
    </reaction>
</comment>
<dbReference type="PANTHER" id="PTHR43033:SF1">
    <property type="entry name" value="TRNA(ILE)-LYSIDINE SYNTHASE-RELATED"/>
    <property type="match status" value="1"/>
</dbReference>
<keyword evidence="3 6" id="KW-0547">Nucleotide-binding</keyword>
<dbReference type="CDD" id="cd01992">
    <property type="entry name" value="TilS_N"/>
    <property type="match status" value="1"/>
</dbReference>
<evidence type="ECO:0000313" key="9">
    <source>
        <dbReference type="Proteomes" id="UP000603912"/>
    </source>
</evidence>
<dbReference type="NCBIfam" id="TIGR02432">
    <property type="entry name" value="lysidine_TilS_N"/>
    <property type="match status" value="1"/>
</dbReference>
<dbReference type="Pfam" id="PF01171">
    <property type="entry name" value="ATP_bind_3"/>
    <property type="match status" value="1"/>
</dbReference>